<keyword evidence="14" id="KW-0156">Chromatin regulator</keyword>
<reference evidence="25" key="1">
    <citation type="submission" date="2024-02" db="UniProtKB">
        <authorList>
            <consortium name="WormBaseParasite"/>
        </authorList>
    </citation>
    <scope>IDENTIFICATION</scope>
</reference>
<feature type="transmembrane region" description="Helical" evidence="21">
    <location>
        <begin position="471"/>
        <end position="491"/>
    </location>
</feature>
<evidence type="ECO:0000313" key="24">
    <source>
        <dbReference type="Proteomes" id="UP000035681"/>
    </source>
</evidence>
<evidence type="ECO:0000256" key="18">
    <source>
        <dbReference type="ARBA" id="ARBA00023242"/>
    </source>
</evidence>
<dbReference type="FunFam" id="3.40.50.10810:FF:000005">
    <property type="entry name" value="Photoperiod-independent early flowering 1"/>
    <property type="match status" value="1"/>
</dbReference>
<evidence type="ECO:0000256" key="15">
    <source>
        <dbReference type="ARBA" id="ARBA00022989"/>
    </source>
</evidence>
<feature type="compositionally biased region" description="Polar residues" evidence="20">
    <location>
        <begin position="1275"/>
        <end position="1290"/>
    </location>
</feature>
<dbReference type="InterPro" id="IPR004856">
    <property type="entry name" value="Glyco_trans_ALG6/ALG8"/>
</dbReference>
<keyword evidence="12" id="KW-0256">Endoplasmic reticulum</keyword>
<dbReference type="InterPro" id="IPR050520">
    <property type="entry name" value="INO80/SWR1_helicase"/>
</dbReference>
<evidence type="ECO:0000259" key="22">
    <source>
        <dbReference type="PROSITE" id="PS51192"/>
    </source>
</evidence>
<keyword evidence="13" id="KW-0067">ATP-binding</keyword>
<evidence type="ECO:0000256" key="12">
    <source>
        <dbReference type="ARBA" id="ARBA00022824"/>
    </source>
</evidence>
<dbReference type="CDD" id="cd18793">
    <property type="entry name" value="SF2_C_SNF"/>
    <property type="match status" value="1"/>
</dbReference>
<evidence type="ECO:0000256" key="17">
    <source>
        <dbReference type="ARBA" id="ARBA00023136"/>
    </source>
</evidence>
<dbReference type="InterPro" id="IPR027417">
    <property type="entry name" value="P-loop_NTPase"/>
</dbReference>
<feature type="compositionally biased region" description="Polar residues" evidence="20">
    <location>
        <begin position="2747"/>
        <end position="2762"/>
    </location>
</feature>
<feature type="domain" description="Helicase C-terminal" evidence="23">
    <location>
        <begin position="2330"/>
        <end position="2491"/>
    </location>
</feature>
<feature type="compositionally biased region" description="Polar residues" evidence="20">
    <location>
        <begin position="2918"/>
        <end position="2936"/>
    </location>
</feature>
<feature type="compositionally biased region" description="Polar residues" evidence="20">
    <location>
        <begin position="1030"/>
        <end position="1053"/>
    </location>
</feature>
<dbReference type="WBParaSite" id="TCONS_00009870.p1">
    <property type="protein sequence ID" value="TCONS_00009870.p1"/>
    <property type="gene ID" value="XLOC_007591"/>
</dbReference>
<evidence type="ECO:0000256" key="20">
    <source>
        <dbReference type="SAM" id="MobiDB-lite"/>
    </source>
</evidence>
<keyword evidence="11" id="KW-0347">Helicase</keyword>
<evidence type="ECO:0000256" key="10">
    <source>
        <dbReference type="ARBA" id="ARBA00022801"/>
    </source>
</evidence>
<feature type="compositionally biased region" description="Polar residues" evidence="20">
    <location>
        <begin position="765"/>
        <end position="786"/>
    </location>
</feature>
<dbReference type="Gene3D" id="3.40.50.300">
    <property type="entry name" value="P-loop containing nucleotide triphosphate hydrolases"/>
    <property type="match status" value="1"/>
</dbReference>
<comment type="similarity">
    <text evidence="4">Belongs to the ALG6/ALG8 glucosyltransferase family.</text>
</comment>
<evidence type="ECO:0000256" key="19">
    <source>
        <dbReference type="SAM" id="Coils"/>
    </source>
</evidence>
<dbReference type="GO" id="GO:0004386">
    <property type="term" value="F:helicase activity"/>
    <property type="evidence" value="ECO:0007669"/>
    <property type="project" value="UniProtKB-KW"/>
</dbReference>
<evidence type="ECO:0000256" key="11">
    <source>
        <dbReference type="ARBA" id="ARBA00022806"/>
    </source>
</evidence>
<evidence type="ECO:0000313" key="25">
    <source>
        <dbReference type="WBParaSite" id="TCONS_00009870.p1"/>
    </source>
</evidence>
<feature type="region of interest" description="Disordered" evidence="20">
    <location>
        <begin position="2918"/>
        <end position="2945"/>
    </location>
</feature>
<evidence type="ECO:0000256" key="14">
    <source>
        <dbReference type="ARBA" id="ARBA00022853"/>
    </source>
</evidence>
<dbReference type="SMART" id="SM00487">
    <property type="entry name" value="DEXDc"/>
    <property type="match status" value="1"/>
</dbReference>
<dbReference type="Pfam" id="PF00271">
    <property type="entry name" value="Helicase_C"/>
    <property type="match status" value="1"/>
</dbReference>
<keyword evidence="15 21" id="KW-1133">Transmembrane helix</keyword>
<dbReference type="InterPro" id="IPR007581">
    <property type="entry name" value="Endonuclease-V"/>
</dbReference>
<feature type="transmembrane region" description="Helical" evidence="21">
    <location>
        <begin position="370"/>
        <end position="388"/>
    </location>
</feature>
<evidence type="ECO:0000256" key="6">
    <source>
        <dbReference type="ARBA" id="ARBA00022676"/>
    </source>
</evidence>
<feature type="compositionally biased region" description="Polar residues" evidence="20">
    <location>
        <begin position="1214"/>
        <end position="1227"/>
    </location>
</feature>
<dbReference type="InterPro" id="IPR001650">
    <property type="entry name" value="Helicase_C-like"/>
</dbReference>
<dbReference type="PANTHER" id="PTHR45685:SF1">
    <property type="entry name" value="HELICASE SRCAP"/>
    <property type="match status" value="1"/>
</dbReference>
<dbReference type="SMART" id="SM00490">
    <property type="entry name" value="HELICc"/>
    <property type="match status" value="1"/>
</dbReference>
<feature type="transmembrane region" description="Helical" evidence="21">
    <location>
        <begin position="408"/>
        <end position="430"/>
    </location>
</feature>
<comment type="pathway">
    <text evidence="3">Protein modification; protein glycosylation.</text>
</comment>
<keyword evidence="9" id="KW-0547">Nucleotide-binding</keyword>
<feature type="region of interest" description="Disordered" evidence="20">
    <location>
        <begin position="765"/>
        <end position="857"/>
    </location>
</feature>
<evidence type="ECO:0000256" key="21">
    <source>
        <dbReference type="SAM" id="Phobius"/>
    </source>
</evidence>
<dbReference type="InterPro" id="IPR038718">
    <property type="entry name" value="SNF2-like_sf"/>
</dbReference>
<feature type="compositionally biased region" description="Low complexity" evidence="20">
    <location>
        <begin position="1181"/>
        <end position="1200"/>
    </location>
</feature>
<feature type="transmembrane region" description="Helical" evidence="21">
    <location>
        <begin position="214"/>
        <end position="231"/>
    </location>
</feature>
<evidence type="ECO:0000256" key="1">
    <source>
        <dbReference type="ARBA" id="ARBA00004123"/>
    </source>
</evidence>
<keyword evidence="16" id="KW-0238">DNA-binding</keyword>
<dbReference type="InterPro" id="IPR014001">
    <property type="entry name" value="Helicase_ATP-bd"/>
</dbReference>
<feature type="coiled-coil region" evidence="19">
    <location>
        <begin position="1344"/>
        <end position="1371"/>
    </location>
</feature>
<feature type="domain" description="Helicase ATP-binding" evidence="22">
    <location>
        <begin position="1598"/>
        <end position="1763"/>
    </location>
</feature>
<evidence type="ECO:0000256" key="13">
    <source>
        <dbReference type="ARBA" id="ARBA00022840"/>
    </source>
</evidence>
<feature type="transmembrane region" description="Helical" evidence="21">
    <location>
        <begin position="115"/>
        <end position="134"/>
    </location>
</feature>
<dbReference type="GO" id="GO:0016887">
    <property type="term" value="F:ATP hydrolysis activity"/>
    <property type="evidence" value="ECO:0007669"/>
    <property type="project" value="TreeGrafter"/>
</dbReference>
<dbReference type="PROSITE" id="PS51192">
    <property type="entry name" value="HELICASE_ATP_BIND_1"/>
    <property type="match status" value="1"/>
</dbReference>
<dbReference type="SUPFAM" id="SSF52540">
    <property type="entry name" value="P-loop containing nucleoside triphosphate hydrolases"/>
    <property type="match status" value="2"/>
</dbReference>
<feature type="transmembrane region" description="Helical" evidence="21">
    <location>
        <begin position="155"/>
        <end position="170"/>
    </location>
</feature>
<evidence type="ECO:0000256" key="16">
    <source>
        <dbReference type="ARBA" id="ARBA00023125"/>
    </source>
</evidence>
<keyword evidence="7" id="KW-0808">Transferase</keyword>
<feature type="region of interest" description="Disordered" evidence="20">
    <location>
        <begin position="1154"/>
        <end position="1234"/>
    </location>
</feature>
<dbReference type="GO" id="GO:0003677">
    <property type="term" value="F:DNA binding"/>
    <property type="evidence" value="ECO:0007669"/>
    <property type="project" value="UniProtKB-KW"/>
</dbReference>
<dbReference type="Gene3D" id="1.20.120.850">
    <property type="entry name" value="SWI2/SNF2 ATPases, N-terminal domain"/>
    <property type="match status" value="1"/>
</dbReference>
<accession>A0AAF5DBG6</accession>
<dbReference type="InterPro" id="IPR000330">
    <property type="entry name" value="SNF2_N"/>
</dbReference>
<name>A0AAF5DBG6_STRER</name>
<dbReference type="PROSITE" id="PS51194">
    <property type="entry name" value="HELICASE_CTER"/>
    <property type="match status" value="1"/>
</dbReference>
<feature type="compositionally biased region" description="Basic and acidic residues" evidence="20">
    <location>
        <begin position="2697"/>
        <end position="2714"/>
    </location>
</feature>
<proteinExistence type="inferred from homology"/>
<keyword evidence="19" id="KW-0175">Coiled coil</keyword>
<organism evidence="24 25">
    <name type="scientific">Strongyloides stercoralis</name>
    <name type="common">Threadworm</name>
    <dbReference type="NCBI Taxonomy" id="6248"/>
    <lineage>
        <taxon>Eukaryota</taxon>
        <taxon>Metazoa</taxon>
        <taxon>Ecdysozoa</taxon>
        <taxon>Nematoda</taxon>
        <taxon>Chromadorea</taxon>
        <taxon>Rhabditida</taxon>
        <taxon>Tylenchina</taxon>
        <taxon>Panagrolaimomorpha</taxon>
        <taxon>Strongyloidoidea</taxon>
        <taxon>Strongyloididae</taxon>
        <taxon>Strongyloides</taxon>
    </lineage>
</organism>
<dbReference type="Proteomes" id="UP000035681">
    <property type="component" value="Unplaced"/>
</dbReference>
<dbReference type="PANTHER" id="PTHR45685">
    <property type="entry name" value="HELICASE SRCAP-RELATED"/>
    <property type="match status" value="1"/>
</dbReference>
<feature type="transmembrane region" description="Helical" evidence="21">
    <location>
        <begin position="285"/>
        <end position="305"/>
    </location>
</feature>
<feature type="region of interest" description="Disordered" evidence="20">
    <location>
        <begin position="942"/>
        <end position="965"/>
    </location>
</feature>
<evidence type="ECO:0000256" key="4">
    <source>
        <dbReference type="ARBA" id="ARBA00008715"/>
    </source>
</evidence>
<dbReference type="Gene3D" id="3.30.2170.10">
    <property type="entry name" value="archaeoglobus fulgidus dsm 4304 superfamily"/>
    <property type="match status" value="1"/>
</dbReference>
<feature type="compositionally biased region" description="Low complexity" evidence="20">
    <location>
        <begin position="1013"/>
        <end position="1028"/>
    </location>
</feature>
<evidence type="ECO:0000256" key="2">
    <source>
        <dbReference type="ARBA" id="ARBA00004477"/>
    </source>
</evidence>
<dbReference type="GO" id="GO:0000812">
    <property type="term" value="C:Swr1 complex"/>
    <property type="evidence" value="ECO:0007669"/>
    <property type="project" value="TreeGrafter"/>
</dbReference>
<dbReference type="GO" id="GO:0016758">
    <property type="term" value="F:hexosyltransferase activity"/>
    <property type="evidence" value="ECO:0007669"/>
    <property type="project" value="InterPro"/>
</dbReference>
<dbReference type="GO" id="GO:0006338">
    <property type="term" value="P:chromatin remodeling"/>
    <property type="evidence" value="ECO:0007669"/>
    <property type="project" value="TreeGrafter"/>
</dbReference>
<dbReference type="GO" id="GO:0042393">
    <property type="term" value="F:histone binding"/>
    <property type="evidence" value="ECO:0007669"/>
    <property type="project" value="TreeGrafter"/>
</dbReference>
<dbReference type="GO" id="GO:0005789">
    <property type="term" value="C:endoplasmic reticulum membrane"/>
    <property type="evidence" value="ECO:0007669"/>
    <property type="project" value="UniProtKB-SubCell"/>
</dbReference>
<keyword evidence="17 21" id="KW-0472">Membrane</keyword>
<sequence length="2984" mass="338084">MKSIGSKERNKDNIGDVSFLKIALISIVILIAIKGCLIRSYTSTDFEVHRNWMAITFSTNLSQWYYEETSEWTLDYPPFFAYFEWLLAQGANKLGLKSSLKISEKPIMNDGILHYQRFTVILGDLFYYFGAILISSISKESPFKGGKEFTKRKEYFAFFNIIFFVPLILLDNIHFQYNGFLTGFVLSSIHFIFKKNLLLSAILSSILINFKHIYIYYAPGYVAFFMFNYLLPMDISFTKRVISLGSCVMAPVLLSFGPFLWTTGGEGFLQILSRLFPFQRGLTHAFWAPNFWALYNSVDFILYTVRNLMVKYFKSEDIISKPEYTSGLVQEYNHTTLPNIKPYHTIALILISLSPLIIINKGKRDAGVKYLQSILISSMAFFYFGYHVHEKAILLPLIPLMILSFKDFTYISLYFNLYIVSHFTIFPLIFSPLENAAKYTLSIGVTIIISILFKATYGINLWGSLNKSTRIFSITSIVLEFLTNLFLPIYLPNLVFLPNILTSSFHAAILSWTYLILLKGILNQDEEINIKKERLLKEESKLKVLINDNLITNIDDIKIVAAVDGTYNKEEEGGQICVLGVYFYDFTTNREIEYFERIIINTQPYVPSFFAIKEGGCTVKFIQEILHKHPHLRPDVIIVDGNGTYHKRGFGLASYISCKLNIPSVGVSKNIDLSPLKGGVDGKKVREEIKNGCIIKSNINILPYDSRILILKVGNSKKLLYVSIGNGMKIEVGGRIIECLIKNGLQCMPINVVIMNKPLRKSSRIKNSNNVLSKESPIDSCQNSKGASKEPETNIVISNKRRKTKEPSEGPLPTTPTTIDNNKNSNKRETAPPEEGSRRSTRRRDAESFVDRSSKLPSSQYQNGIEIKRFDYDKLVEMFDKRQKTGRNSTSKAKRILTIEGDDKTYKIYRKDFYKVGIDESIINLKNEENVDKHEKINGDILLTSGNGEKSTRESIERNGDEGNLQEVDKESMNASIINSDESLQTNSETIDKSTVVEGKSPPGSVDTSPDASEISNNISNNICTESTSDNKSSLQVQSVEATSSPSQVSSDVLNVPENSSIKIEADTDGNNQVLESQNEIEDGVMENEPAISSVQVEDANNSEAMDVDVPSASGLPLGGENVSQSSKEIVNEVDVTKEDTTTNVEERELTPMEVSETAETMTPKIVTPTKSPLTSKISTPLKSVSSNKSTSNTPTKTLSVPNSIPSIGIASPSKAQLTSSPKTASASGGGVQSRIKIELPKAVEIPSQKEEHINGEAKSTVGPTEALKIVITDNTGSGTSTAPNSSIPSDSLIPVPSSNSNVEVMKSESSIYKRVKQLKEQGLWSQARLPQKKWLGCGMTLAIKKLHSKLEGKEEEEERAQRIRAEKMANRVAKEIRKFWEGAAKLVDMKEQLILNKKRQEIRRRNMDKIVDQANIFSNQVGQTLQGGSVEPDEYMIDGDNSLSNPFNNDIKDVDELDELDALVKGQNAPLSDILEGLPPEYLAEVQGAPTNSEYNFDSNDFEDVIAPKKRKIEELPEDELTLSSSGGQMDEDSSNTLIKPELSKSKITNFEKMREECQTLQPQGFTLESAHINVEQPSMIRGVLREYQLLGLNWLYTLFKRHVNGILADEMGLGKTLQTISLLAYLVEKERIWRPHLIIVPTSVILNWDMEFKKWCPNFKTLVYHGTARERGDLRKGWTKDDSFDVVITSYKIIINDINVFRKRKWQYLILDEAHTIKNFKTQAWQKLVNLKSMNRLLLTGTPLQNDLMELHSLLKFLMPTIFTSQSDFKEVFNDPLVDFAGGNGDSNPELVGKLHDILRPFLLRRLKKDVEKQLPKKREIIVKCSLANRQRSLYDDFICRRETQALLASGSIFHVLNVTMQLRKVCNHPNLHETRSVESPVVLFAIKVSYPAIVFDIVKPYVDEKLRNLPTGMIFNGNKPFSIRALNCLRKIKCTRQEYASSLASNMPILPKIKGFKLNFHNFMSTKIYNREELRDGQRIFDVDMKNLTALDLKIDDEFILSFDDDEIDRIPLVVKDKKPLHCKFGIDQTTKKPGIYVVNRNNIIFSTKLQELQFSRNVKNDFILIKKGEAEARKLRFSSIQHKNFSSVVQLPKNYSTKALLNFRAVSTHYNNKKNFQSGSSQNVVKKESSQVDSNCVDMVGVDEGVEKEFKTPEYFSFLKNLNPEDFVDRRAREQQLMEKENCADMISTISVNRINNINDPLIYDETLHLLEKEFKKDSELSNHCTLFNWLDFNTSVEVYNKKFLEDLLNDCIDKFDIFTYPAITKGIQVVPVGRGRSFDVVNEMESMEKMSKKIYDNLDIYYHRLETSAMFSFPELRLIEYDCGKLQRLTIMLRELFSQGHRVLIFTQMSSMLDILQEFLSYHGYKYFRLDGSTPLDQRQAMMEQFNNDNKIFCFILSTRSGGIGINLTGADTVIFYDSDWNPTMDAQAQDRCHRIGQTKDVTIYRLISEYTIEEAILERAVMKRKLGEMAIDNAKFTPDYFKNMTIKDLFKDNIESFDRDIAESKVEVASDNEIRKALALTEDKVDANAAEVAEKEAATEYDEVLPSAQSYDDQEIDEELKPLVDSLTSVEKYAVKYLQQLNDPELQKRLEEIEMNDQLIDIDNLNERKECTDGFDEVSSKKNRKRINPNNVLPSRASERISRVALNKVIEAEDREAFAKVKQICKIRDKSNKKSSSNSSNNANHTKCRNKKNDNISKRSSNIKEKKNSTKKKRIIKNNTTPRIDNTSIKDDCKNSDKSPKSTSNSNIVSPHTKSYVSPPTLPPKLSSSRLIMKPCNNSNNVSTPPKPIVKSSTLVNNFATQNLPIKSNSPKVDYVQNGSKVFCAKLSKNVSTVIKPPRTCYNTLPISKPPARQPIFRNTPVSLNSNHSQASNINNKPPEVKRVVYICVKNNSQNATNPVLPKVCSYISSQKPSVPSLPPSRNSIPNFTISRPEPRPFSSLRITNNTSVTQKIPISSNTRVFTIQKNKEDKPIKNTIS</sequence>
<feature type="transmembrane region" description="Helical" evidence="21">
    <location>
        <begin position="20"/>
        <end position="41"/>
    </location>
</feature>
<evidence type="ECO:0000256" key="5">
    <source>
        <dbReference type="ARBA" id="ARBA00009220"/>
    </source>
</evidence>
<evidence type="ECO:0000256" key="3">
    <source>
        <dbReference type="ARBA" id="ARBA00004922"/>
    </source>
</evidence>
<evidence type="ECO:0000256" key="9">
    <source>
        <dbReference type="ARBA" id="ARBA00022741"/>
    </source>
</evidence>
<feature type="compositionally biased region" description="Basic and acidic residues" evidence="20">
    <location>
        <begin position="826"/>
        <end position="854"/>
    </location>
</feature>
<feature type="region of interest" description="Disordered" evidence="20">
    <location>
        <begin position="995"/>
        <end position="1053"/>
    </location>
</feature>
<keyword evidence="6" id="KW-0328">Glycosyltransferase</keyword>
<dbReference type="GO" id="GO:0004519">
    <property type="term" value="F:endonuclease activity"/>
    <property type="evidence" value="ECO:0007669"/>
    <property type="project" value="InterPro"/>
</dbReference>
<feature type="compositionally biased region" description="Polar residues" evidence="20">
    <location>
        <begin position="815"/>
        <end position="824"/>
    </location>
</feature>
<keyword evidence="18" id="KW-0539">Nucleus</keyword>
<feature type="compositionally biased region" description="Basic and acidic residues" evidence="20">
    <location>
        <begin position="2734"/>
        <end position="2746"/>
    </location>
</feature>
<feature type="transmembrane region" description="Helical" evidence="21">
    <location>
        <begin position="503"/>
        <end position="522"/>
    </location>
</feature>
<dbReference type="GO" id="GO:0006281">
    <property type="term" value="P:DNA repair"/>
    <property type="evidence" value="ECO:0007669"/>
    <property type="project" value="InterPro"/>
</dbReference>
<feature type="region of interest" description="Disordered" evidence="20">
    <location>
        <begin position="1275"/>
        <end position="1295"/>
    </location>
</feature>
<keyword evidence="8 21" id="KW-0812">Transmembrane</keyword>
<feature type="compositionally biased region" description="Polar residues" evidence="20">
    <location>
        <begin position="1169"/>
        <end position="1179"/>
    </location>
</feature>
<comment type="similarity">
    <text evidence="5">Belongs to the SNF2/RAD54 helicase family. SWR1 subfamily.</text>
</comment>
<comment type="subcellular location">
    <subcellularLocation>
        <location evidence="2">Endoplasmic reticulum membrane</location>
        <topology evidence="2">Multi-pass membrane protein</topology>
    </subcellularLocation>
    <subcellularLocation>
        <location evidence="1">Nucleus</location>
    </subcellularLocation>
</comment>
<protein>
    <submittedName>
        <fullName evidence="25">Alpha-1,3-glucosyltransferase</fullName>
    </submittedName>
</protein>
<evidence type="ECO:0000256" key="7">
    <source>
        <dbReference type="ARBA" id="ARBA00022679"/>
    </source>
</evidence>
<feature type="transmembrane region" description="Helical" evidence="21">
    <location>
        <begin position="439"/>
        <end position="459"/>
    </location>
</feature>
<feature type="transmembrane region" description="Helical" evidence="21">
    <location>
        <begin position="243"/>
        <end position="264"/>
    </location>
</feature>
<dbReference type="Pfam" id="PF00176">
    <property type="entry name" value="SNF2-rel_dom"/>
    <property type="match status" value="1"/>
</dbReference>
<keyword evidence="10" id="KW-0378">Hydrolase</keyword>
<dbReference type="Pfam" id="PF03155">
    <property type="entry name" value="Alg6_Alg8"/>
    <property type="match status" value="1"/>
</dbReference>
<evidence type="ECO:0000259" key="23">
    <source>
        <dbReference type="PROSITE" id="PS51194"/>
    </source>
</evidence>
<dbReference type="GO" id="GO:0005524">
    <property type="term" value="F:ATP binding"/>
    <property type="evidence" value="ECO:0007669"/>
    <property type="project" value="UniProtKB-KW"/>
</dbReference>
<dbReference type="Gene3D" id="3.40.50.10810">
    <property type="entry name" value="Tandem AAA-ATPase domain"/>
    <property type="match status" value="1"/>
</dbReference>
<feature type="region of interest" description="Disordered" evidence="20">
    <location>
        <begin position="2619"/>
        <end position="2640"/>
    </location>
</feature>
<dbReference type="InterPro" id="IPR049730">
    <property type="entry name" value="SNF2/RAD54-like_C"/>
</dbReference>
<feature type="compositionally biased region" description="Basic and acidic residues" evidence="20">
    <location>
        <begin position="950"/>
        <end position="965"/>
    </location>
</feature>
<dbReference type="Pfam" id="PF04493">
    <property type="entry name" value="Endonuclease_5"/>
    <property type="match status" value="1"/>
</dbReference>
<feature type="region of interest" description="Disordered" evidence="20">
    <location>
        <begin position="2674"/>
        <end position="2795"/>
    </location>
</feature>
<keyword evidence="24" id="KW-1185">Reference proteome</keyword>
<evidence type="ECO:0000256" key="8">
    <source>
        <dbReference type="ARBA" id="ARBA00022692"/>
    </source>
</evidence>